<dbReference type="Pfam" id="PF21831">
    <property type="entry name" value="DUF6891"/>
    <property type="match status" value="1"/>
</dbReference>
<evidence type="ECO:0000313" key="4">
    <source>
        <dbReference type="Proteomes" id="UP001221411"/>
    </source>
</evidence>
<accession>A0ABT5EYM2</accession>
<dbReference type="EMBL" id="JAQNDO010000001">
    <property type="protein sequence ID" value="MDC0746459.1"/>
    <property type="molecule type" value="Genomic_DNA"/>
</dbReference>
<name>A0ABT5EYM2_9BACT</name>
<reference evidence="3 4" key="1">
    <citation type="submission" date="2022-11" db="EMBL/GenBank/DDBJ databases">
        <title>Minimal conservation of predation-associated metabolite biosynthetic gene clusters underscores biosynthetic potential of Myxococcota including descriptions for ten novel species: Archangium lansinium sp. nov., Myxococcus landrumus sp. nov., Nannocystis bai.</title>
        <authorList>
            <person name="Ahearne A."/>
            <person name="Stevens C."/>
            <person name="Dowd S."/>
        </authorList>
    </citation>
    <scope>NUCLEOTIDE SEQUENCE [LARGE SCALE GENOMIC DNA]</scope>
    <source>
        <strain evidence="3 4">RJM3</strain>
    </source>
</reference>
<protein>
    <recommendedName>
        <fullName evidence="2">DUF6891 domain-containing protein</fullName>
    </recommendedName>
</protein>
<sequence>MSDDAGWIFDHVKTLVRAGASKKELFDSVKAMCADPKYDEVAPKVRGYAAKVWNQAEAEERGWKDVSTNDRIDAAFEDLTKRGLFSAQNFTCCSSCGHSEAWGAMSESRARGYVFYHQQDTERGVVGGGLMLAYGAHEEGPAAVEAVGREICDALDRFGVPWTWNGSSDTRIEVEPFEWRKRRASARPPIPLGTRGTVLPRPERGPAEAEDPGGETTEPPPVPAEPPPAVALRHEDGREWSAWTEFNALRIRIKDSDGDIVERKRACRDPRAELDGIVAELRADGFS</sequence>
<evidence type="ECO:0000256" key="1">
    <source>
        <dbReference type="SAM" id="MobiDB-lite"/>
    </source>
</evidence>
<feature type="region of interest" description="Disordered" evidence="1">
    <location>
        <begin position="185"/>
        <end position="230"/>
    </location>
</feature>
<organism evidence="3 4">
    <name type="scientific">Polyangium mundeleinium</name>
    <dbReference type="NCBI Taxonomy" id="2995306"/>
    <lineage>
        <taxon>Bacteria</taxon>
        <taxon>Pseudomonadati</taxon>
        <taxon>Myxococcota</taxon>
        <taxon>Polyangia</taxon>
        <taxon>Polyangiales</taxon>
        <taxon>Polyangiaceae</taxon>
        <taxon>Polyangium</taxon>
    </lineage>
</organism>
<dbReference type="InterPro" id="IPR054186">
    <property type="entry name" value="DUF6891"/>
</dbReference>
<feature type="domain" description="DUF6891" evidence="2">
    <location>
        <begin position="8"/>
        <end position="183"/>
    </location>
</feature>
<proteinExistence type="predicted"/>
<keyword evidence="4" id="KW-1185">Reference proteome</keyword>
<gene>
    <name evidence="3" type="ORF">POL67_34345</name>
</gene>
<dbReference type="RefSeq" id="WP_271924840.1">
    <property type="nucleotide sequence ID" value="NZ_JAQNDO010000001.1"/>
</dbReference>
<evidence type="ECO:0000259" key="2">
    <source>
        <dbReference type="Pfam" id="PF21831"/>
    </source>
</evidence>
<feature type="compositionally biased region" description="Pro residues" evidence="1">
    <location>
        <begin position="218"/>
        <end position="229"/>
    </location>
</feature>
<evidence type="ECO:0000313" key="3">
    <source>
        <dbReference type="EMBL" id="MDC0746459.1"/>
    </source>
</evidence>
<dbReference type="Proteomes" id="UP001221411">
    <property type="component" value="Unassembled WGS sequence"/>
</dbReference>
<comment type="caution">
    <text evidence="3">The sequence shown here is derived from an EMBL/GenBank/DDBJ whole genome shotgun (WGS) entry which is preliminary data.</text>
</comment>